<dbReference type="RefSeq" id="WP_067400061.1">
    <property type="nucleotide sequence ID" value="NZ_LZEY01000006.1"/>
</dbReference>
<keyword evidence="2" id="KW-1185">Reference proteome</keyword>
<reference evidence="2" key="1">
    <citation type="submission" date="2016-06" db="EMBL/GenBank/DDBJ databases">
        <authorList>
            <person name="Butler K."/>
        </authorList>
    </citation>
    <scope>NUCLEOTIDE SEQUENCE [LARGE SCALE GENOMIC DNA]</scope>
    <source>
        <strain evidence="2">GCSL-Mp20</strain>
    </source>
</reference>
<comment type="caution">
    <text evidence="1">The sequence shown here is derived from an EMBL/GenBank/DDBJ whole genome shotgun (WGS) entry which is preliminary data.</text>
</comment>
<protein>
    <submittedName>
        <fullName evidence="1">Uncharacterized protein</fullName>
    </submittedName>
</protein>
<evidence type="ECO:0000313" key="1">
    <source>
        <dbReference type="EMBL" id="OBU12433.1"/>
    </source>
</evidence>
<sequence length="136" mass="15548">MSEFTFIHMDISEFPVVTMLAFPENMAQTEQWVKELDVLLEKQAAFSLIYPPKDAQEKPDTQEDMDARKYVRRWLKTGKDKMAEYCRAMILTVNRDVQDKAALEQFAPMASAIYGVPVFVADDLHAAREKAAELNG</sequence>
<accession>A0A1B8HSU7</accession>
<proteinExistence type="predicted"/>
<organism evidence="1 2">
    <name type="scientific">Morganella psychrotolerans</name>
    <dbReference type="NCBI Taxonomy" id="368603"/>
    <lineage>
        <taxon>Bacteria</taxon>
        <taxon>Pseudomonadati</taxon>
        <taxon>Pseudomonadota</taxon>
        <taxon>Gammaproteobacteria</taxon>
        <taxon>Enterobacterales</taxon>
        <taxon>Morganellaceae</taxon>
        <taxon>Morganella</taxon>
    </lineage>
</organism>
<name>A0A1B8HSU7_9GAMM</name>
<dbReference type="EMBL" id="LZEY01000006">
    <property type="protein sequence ID" value="OBU12433.1"/>
    <property type="molecule type" value="Genomic_DNA"/>
</dbReference>
<dbReference type="OrthoDB" id="6466151at2"/>
<dbReference type="AlphaFoldDB" id="A0A1B8HSU7"/>
<evidence type="ECO:0000313" key="2">
    <source>
        <dbReference type="Proteomes" id="UP000092377"/>
    </source>
</evidence>
<dbReference type="Proteomes" id="UP000092377">
    <property type="component" value="Unassembled WGS sequence"/>
</dbReference>
<gene>
    <name evidence="1" type="ORF">AYY18_16085</name>
</gene>